<reference evidence="2" key="1">
    <citation type="journal article" date="2024" name="Front. Bioeng. Biotechnol.">
        <title>Genome-scale model development and genomic sequencing of the oleaginous clade Lipomyces.</title>
        <authorList>
            <person name="Czajka J.J."/>
            <person name="Han Y."/>
            <person name="Kim J."/>
            <person name="Mondo S.J."/>
            <person name="Hofstad B.A."/>
            <person name="Robles A."/>
            <person name="Haridas S."/>
            <person name="Riley R."/>
            <person name="LaButti K."/>
            <person name="Pangilinan J."/>
            <person name="Andreopoulos W."/>
            <person name="Lipzen A."/>
            <person name="Yan J."/>
            <person name="Wang M."/>
            <person name="Ng V."/>
            <person name="Grigoriev I.V."/>
            <person name="Spatafora J.W."/>
            <person name="Magnuson J.K."/>
            <person name="Baker S.E."/>
            <person name="Pomraning K.R."/>
        </authorList>
    </citation>
    <scope>NUCLEOTIDE SEQUENCE [LARGE SCALE GENOMIC DNA]</scope>
    <source>
        <strain evidence="2">CBS 7786</strain>
    </source>
</reference>
<sequence>MPDSSMYMNRLHVQLPLLIVLSIELNRTSCSVVGSELLNCIRCETSAAPGLITCCRAFQLPSHNNNIARDRHG</sequence>
<keyword evidence="2" id="KW-1185">Reference proteome</keyword>
<dbReference type="Proteomes" id="UP001433508">
    <property type="component" value="Unassembled WGS sequence"/>
</dbReference>
<proteinExistence type="predicted"/>
<comment type="caution">
    <text evidence="1">The sequence shown here is derived from an EMBL/GenBank/DDBJ whole genome shotgun (WGS) entry which is preliminary data.</text>
</comment>
<evidence type="ECO:0000313" key="1">
    <source>
        <dbReference type="EMBL" id="KAK9233760.1"/>
    </source>
</evidence>
<name>A0ACC3SQ20_LIPKO</name>
<protein>
    <submittedName>
        <fullName evidence="1">Uncharacterized protein</fullName>
    </submittedName>
</protein>
<organism evidence="1 2">
    <name type="scientific">Lipomyces kononenkoae</name>
    <name type="common">Yeast</name>
    <dbReference type="NCBI Taxonomy" id="34357"/>
    <lineage>
        <taxon>Eukaryota</taxon>
        <taxon>Fungi</taxon>
        <taxon>Dikarya</taxon>
        <taxon>Ascomycota</taxon>
        <taxon>Saccharomycotina</taxon>
        <taxon>Lipomycetes</taxon>
        <taxon>Lipomycetales</taxon>
        <taxon>Lipomycetaceae</taxon>
        <taxon>Lipomyces</taxon>
    </lineage>
</organism>
<gene>
    <name evidence="1" type="ORF">V1525DRAFT_128743</name>
</gene>
<dbReference type="EMBL" id="MU971612">
    <property type="protein sequence ID" value="KAK9233760.1"/>
    <property type="molecule type" value="Genomic_DNA"/>
</dbReference>
<accession>A0ACC3SQ20</accession>
<evidence type="ECO:0000313" key="2">
    <source>
        <dbReference type="Proteomes" id="UP001433508"/>
    </source>
</evidence>